<gene>
    <name evidence="2" type="ORF">JQ615_31070</name>
</gene>
<protein>
    <submittedName>
        <fullName evidence="2">Uncharacterized protein</fullName>
    </submittedName>
</protein>
<keyword evidence="3" id="KW-1185">Reference proteome</keyword>
<accession>A0ABS5FSN3</accession>
<evidence type="ECO:0000313" key="3">
    <source>
        <dbReference type="Proteomes" id="UP001315278"/>
    </source>
</evidence>
<dbReference type="RefSeq" id="WP_212494474.1">
    <property type="nucleotide sequence ID" value="NZ_JAFCJH010000044.1"/>
</dbReference>
<sequence length="62" mass="6609">MPYASTAALSAGSDFTGRPHRRTEPAPGRATILLALGIVYGDRGTSPLYTLQTPTEFSASRR</sequence>
<reference evidence="3" key="1">
    <citation type="journal article" date="2021" name="ISME J.">
        <title>Evolutionary origin and ecological implication of a unique nif island in free-living Bradyrhizobium lineages.</title>
        <authorList>
            <person name="Tao J."/>
        </authorList>
    </citation>
    <scope>NUCLEOTIDE SEQUENCE [LARGE SCALE GENOMIC DNA]</scope>
    <source>
        <strain evidence="3">SZCCT0434</strain>
    </source>
</reference>
<comment type="caution">
    <text evidence="2">The sequence shown here is derived from an EMBL/GenBank/DDBJ whole genome shotgun (WGS) entry which is preliminary data.</text>
</comment>
<name>A0ABS5FSN3_9BRAD</name>
<evidence type="ECO:0000256" key="1">
    <source>
        <dbReference type="SAM" id="MobiDB-lite"/>
    </source>
</evidence>
<organism evidence="2 3">
    <name type="scientific">Bradyrhizobium jicamae</name>
    <dbReference type="NCBI Taxonomy" id="280332"/>
    <lineage>
        <taxon>Bacteria</taxon>
        <taxon>Pseudomonadati</taxon>
        <taxon>Pseudomonadota</taxon>
        <taxon>Alphaproteobacteria</taxon>
        <taxon>Hyphomicrobiales</taxon>
        <taxon>Nitrobacteraceae</taxon>
        <taxon>Bradyrhizobium</taxon>
    </lineage>
</organism>
<dbReference type="Proteomes" id="UP001315278">
    <property type="component" value="Unassembled WGS sequence"/>
</dbReference>
<dbReference type="EMBL" id="JAFCJH010000044">
    <property type="protein sequence ID" value="MBR0799821.1"/>
    <property type="molecule type" value="Genomic_DNA"/>
</dbReference>
<proteinExistence type="predicted"/>
<feature type="region of interest" description="Disordered" evidence="1">
    <location>
        <begin position="1"/>
        <end position="28"/>
    </location>
</feature>
<evidence type="ECO:0000313" key="2">
    <source>
        <dbReference type="EMBL" id="MBR0799821.1"/>
    </source>
</evidence>